<organism evidence="2 3">
    <name type="scientific">Streptomyces caeruleatus</name>
    <dbReference type="NCBI Taxonomy" id="661399"/>
    <lineage>
        <taxon>Bacteria</taxon>
        <taxon>Bacillati</taxon>
        <taxon>Actinomycetota</taxon>
        <taxon>Actinomycetes</taxon>
        <taxon>Kitasatosporales</taxon>
        <taxon>Streptomycetaceae</taxon>
        <taxon>Streptomyces</taxon>
    </lineage>
</organism>
<dbReference type="EMBL" id="LMWY01000041">
    <property type="protein sequence ID" value="KUN97531.1"/>
    <property type="molecule type" value="Genomic_DNA"/>
</dbReference>
<sequence>MTSTRRNTPVPSSRPLPTDRVLAHEHLAITRASCAAKGIFVARDLEQVTEVPARRCGLVLAFVRAYGLIEQAPGRSAYRPTKAGEKVARAWEASEEKGLRALREAWAKSWFARGTNSRLAQGPALRIGLAGKLMKLSEADETQHRKVEILVDLMVAVGMLRVEDGGYLRWNESAAVPKPRTGSGTVTAASEAADVHVDSPDEDAESAALIPSPRTHADVPSSKSANEDLIRLLSPPVLLADLARLSAEDMVALHGHLHGLAAILAKLRGPSMT</sequence>
<evidence type="ECO:0000256" key="1">
    <source>
        <dbReference type="SAM" id="MobiDB-lite"/>
    </source>
</evidence>
<proteinExistence type="predicted"/>
<evidence type="ECO:0000313" key="2">
    <source>
        <dbReference type="EMBL" id="KUN97531.1"/>
    </source>
</evidence>
<evidence type="ECO:0000313" key="3">
    <source>
        <dbReference type="Proteomes" id="UP000053429"/>
    </source>
</evidence>
<protein>
    <submittedName>
        <fullName evidence="2">Uncharacterized protein</fullName>
    </submittedName>
</protein>
<dbReference type="OrthoDB" id="4124043at2"/>
<gene>
    <name evidence="2" type="ORF">AQJ67_29335</name>
</gene>
<dbReference type="AlphaFoldDB" id="A0A117RLK5"/>
<comment type="caution">
    <text evidence="2">The sequence shown here is derived from an EMBL/GenBank/DDBJ whole genome shotgun (WGS) entry which is preliminary data.</text>
</comment>
<reference evidence="2 3" key="1">
    <citation type="submission" date="2015-10" db="EMBL/GenBank/DDBJ databases">
        <title>Draft genome sequence of Streptomyces caeruleatus NRRL B-24802, type strain for the species Streptomyces caeruleatus.</title>
        <authorList>
            <person name="Ruckert C."/>
            <person name="Winkler A."/>
            <person name="Kalinowski J."/>
            <person name="Kampfer P."/>
            <person name="Glaeser S."/>
        </authorList>
    </citation>
    <scope>NUCLEOTIDE SEQUENCE [LARGE SCALE GENOMIC DNA]</scope>
    <source>
        <strain evidence="2 3">NRRL B-24802</strain>
    </source>
</reference>
<dbReference type="RefSeq" id="WP_062722315.1">
    <property type="nucleotide sequence ID" value="NZ_KQ948933.1"/>
</dbReference>
<keyword evidence="3" id="KW-1185">Reference proteome</keyword>
<feature type="region of interest" description="Disordered" evidence="1">
    <location>
        <begin position="177"/>
        <end position="206"/>
    </location>
</feature>
<dbReference type="Proteomes" id="UP000053429">
    <property type="component" value="Unassembled WGS sequence"/>
</dbReference>
<accession>A0A117RLK5</accession>
<name>A0A117RLK5_9ACTN</name>